<dbReference type="PATRIC" id="fig|1434107.4.peg.1829"/>
<dbReference type="InterPro" id="IPR002528">
    <property type="entry name" value="MATE_fam"/>
</dbReference>
<dbReference type="RefSeq" id="WP_048107392.1">
    <property type="nucleotide sequence ID" value="NZ_CP009517.1"/>
</dbReference>
<dbReference type="InterPro" id="IPR045070">
    <property type="entry name" value="MATE_MepA-like"/>
</dbReference>
<dbReference type="GeneID" id="24788934"/>
<dbReference type="Proteomes" id="UP000033066">
    <property type="component" value="Chromosome"/>
</dbReference>
<feature type="transmembrane region" description="Helical" evidence="10">
    <location>
        <begin position="139"/>
        <end position="157"/>
    </location>
</feature>
<comment type="subcellular location">
    <subcellularLocation>
        <location evidence="1">Cell membrane</location>
        <topology evidence="1">Multi-pass membrane protein</topology>
    </subcellularLocation>
</comment>
<dbReference type="GO" id="GO:0005886">
    <property type="term" value="C:plasma membrane"/>
    <property type="evidence" value="ECO:0007669"/>
    <property type="project" value="UniProtKB-SubCell"/>
</dbReference>
<comment type="similarity">
    <text evidence="2">Belongs to the multi antimicrobial extrusion (MATE) (TC 2.A.66.1) family. MepA subfamily.</text>
</comment>
<keyword evidence="7 10" id="KW-1133">Transmembrane helix</keyword>
<feature type="transmembrane region" description="Helical" evidence="10">
    <location>
        <begin position="12"/>
        <end position="36"/>
    </location>
</feature>
<dbReference type="OrthoDB" id="214119at2157"/>
<dbReference type="PANTHER" id="PTHR43823">
    <property type="entry name" value="SPORULATION PROTEIN YKVU"/>
    <property type="match status" value="1"/>
</dbReference>
<evidence type="ECO:0000256" key="8">
    <source>
        <dbReference type="ARBA" id="ARBA00023136"/>
    </source>
</evidence>
<protein>
    <recommendedName>
        <fullName evidence="3">Multidrug export protein MepA</fullName>
    </recommendedName>
</protein>
<feature type="transmembrane region" description="Helical" evidence="10">
    <location>
        <begin position="56"/>
        <end position="80"/>
    </location>
</feature>
<proteinExistence type="inferred from homology"/>
<dbReference type="AlphaFoldDB" id="A0A0E3SJY6"/>
<evidence type="ECO:0000256" key="1">
    <source>
        <dbReference type="ARBA" id="ARBA00004651"/>
    </source>
</evidence>
<feature type="transmembrane region" description="Helical" evidence="10">
    <location>
        <begin position="236"/>
        <end position="257"/>
    </location>
</feature>
<keyword evidence="12" id="KW-1185">Reference proteome</keyword>
<dbReference type="EMBL" id="CP009517">
    <property type="protein sequence ID" value="AKB81981.1"/>
    <property type="molecule type" value="Genomic_DNA"/>
</dbReference>
<dbReference type="Pfam" id="PF01554">
    <property type="entry name" value="MatE"/>
    <property type="match status" value="2"/>
</dbReference>
<evidence type="ECO:0000256" key="6">
    <source>
        <dbReference type="ARBA" id="ARBA00022692"/>
    </source>
</evidence>
<evidence type="ECO:0000256" key="10">
    <source>
        <dbReference type="SAM" id="Phobius"/>
    </source>
</evidence>
<evidence type="ECO:0000256" key="4">
    <source>
        <dbReference type="ARBA" id="ARBA00022448"/>
    </source>
</evidence>
<feature type="transmembrane region" description="Helical" evidence="10">
    <location>
        <begin position="195"/>
        <end position="215"/>
    </location>
</feature>
<dbReference type="HOGENOM" id="CLU_012893_0_2_2"/>
<reference evidence="11" key="1">
    <citation type="submission" date="2014-07" db="EMBL/GenBank/DDBJ databases">
        <title>Methanogenic archaea and the global carbon cycle.</title>
        <authorList>
            <person name="Henriksen J.R."/>
            <person name="Luke J."/>
            <person name="Reinhart S."/>
            <person name="Benedict M.N."/>
            <person name="Youngblut N.D."/>
            <person name="Metcalf M.E."/>
            <person name="Whitaker R.J."/>
            <person name="Metcalf W.W."/>
        </authorList>
    </citation>
    <scope>NUCLEOTIDE SEQUENCE [LARGE SCALE GENOMIC DNA]</scope>
    <source>
        <strain evidence="11">3</strain>
    </source>
</reference>
<dbReference type="GO" id="GO:0046677">
    <property type="term" value="P:response to antibiotic"/>
    <property type="evidence" value="ECO:0007669"/>
    <property type="project" value="UniProtKB-KW"/>
</dbReference>
<dbReference type="PIRSF" id="PIRSF006603">
    <property type="entry name" value="DinF"/>
    <property type="match status" value="1"/>
</dbReference>
<keyword evidence="8 10" id="KW-0472">Membrane</keyword>
<feature type="transmembrane region" description="Helical" evidence="10">
    <location>
        <begin position="418"/>
        <end position="436"/>
    </location>
</feature>
<evidence type="ECO:0000313" key="12">
    <source>
        <dbReference type="Proteomes" id="UP000033066"/>
    </source>
</evidence>
<dbReference type="GO" id="GO:0015297">
    <property type="term" value="F:antiporter activity"/>
    <property type="evidence" value="ECO:0007669"/>
    <property type="project" value="InterPro"/>
</dbReference>
<evidence type="ECO:0000256" key="9">
    <source>
        <dbReference type="ARBA" id="ARBA00023251"/>
    </source>
</evidence>
<feature type="transmembrane region" description="Helical" evidence="10">
    <location>
        <begin position="169"/>
        <end position="189"/>
    </location>
</feature>
<accession>A0A0E3SJY6</accession>
<feature type="transmembrane region" description="Helical" evidence="10">
    <location>
        <begin position="318"/>
        <end position="337"/>
    </location>
</feature>
<keyword evidence="4" id="KW-0813">Transport</keyword>
<feature type="transmembrane region" description="Helical" evidence="10">
    <location>
        <begin position="390"/>
        <end position="412"/>
    </location>
</feature>
<evidence type="ECO:0000256" key="7">
    <source>
        <dbReference type="ARBA" id="ARBA00022989"/>
    </source>
</evidence>
<organism evidence="11 12">
    <name type="scientific">Methanosarcina barkeri 3</name>
    <dbReference type="NCBI Taxonomy" id="1434107"/>
    <lineage>
        <taxon>Archaea</taxon>
        <taxon>Methanobacteriati</taxon>
        <taxon>Methanobacteriota</taxon>
        <taxon>Stenosarchaea group</taxon>
        <taxon>Methanomicrobia</taxon>
        <taxon>Methanosarcinales</taxon>
        <taxon>Methanosarcinaceae</taxon>
        <taxon>Methanosarcina</taxon>
    </lineage>
</organism>
<dbReference type="STRING" id="1434107.MSBR3_1403"/>
<feature type="transmembrane region" description="Helical" evidence="10">
    <location>
        <begin position="100"/>
        <end position="133"/>
    </location>
</feature>
<evidence type="ECO:0000313" key="11">
    <source>
        <dbReference type="EMBL" id="AKB81981.1"/>
    </source>
</evidence>
<gene>
    <name evidence="11" type="ORF">MSBR3_1403</name>
</gene>
<keyword evidence="9" id="KW-0046">Antibiotic resistance</keyword>
<keyword evidence="6 10" id="KW-0812">Transmembrane</keyword>
<feature type="transmembrane region" description="Helical" evidence="10">
    <location>
        <begin position="357"/>
        <end position="378"/>
    </location>
</feature>
<evidence type="ECO:0000256" key="3">
    <source>
        <dbReference type="ARBA" id="ARBA00022106"/>
    </source>
</evidence>
<dbReference type="KEGG" id="mbak:MSBR3_1403"/>
<keyword evidence="5" id="KW-1003">Cell membrane</keyword>
<dbReference type="InterPro" id="IPR048279">
    <property type="entry name" value="MdtK-like"/>
</dbReference>
<dbReference type="PANTHER" id="PTHR43823:SF3">
    <property type="entry name" value="MULTIDRUG EXPORT PROTEIN MEPA"/>
    <property type="match status" value="1"/>
</dbReference>
<feature type="transmembrane region" description="Helical" evidence="10">
    <location>
        <begin position="277"/>
        <end position="306"/>
    </location>
</feature>
<dbReference type="GO" id="GO:0042910">
    <property type="term" value="F:xenobiotic transmembrane transporter activity"/>
    <property type="evidence" value="ECO:0007669"/>
    <property type="project" value="InterPro"/>
</dbReference>
<evidence type="ECO:0000256" key="5">
    <source>
        <dbReference type="ARBA" id="ARBA00022475"/>
    </source>
</evidence>
<dbReference type="CDD" id="cd13143">
    <property type="entry name" value="MATE_MepA_like"/>
    <property type="match status" value="1"/>
</dbReference>
<name>A0A0E3SJY6_METBA</name>
<sequence length="492" mass="53510">MVNDEEMRSGNIVSLFLKFAFPTVVGVVIAGIQGIIDGFFIGNAIGSQGLAAITLAYPAYIVIIAVGVIIGIGASSLTALQLGKDNLGRALDIVHNAFSLCLFTGVVFTVVGLVFCETSISILGATGAALAFARDYLRIIFAGSVFIILSVALEPLVRNDGKPRLCMNIMIAGVIVNLVLDYLFIMHMGMGMEGAAFATIISFALPALLLTNYLFGKEAKLKLRLKAMKFKLNTQIQILGSGLPSFVMQFSLALVLFAHNYMLLRYGSELAVSAYGVIGYVFSIFSMLFEGIALGVQPIIGFNYGAGYYERVSKTLKLTILSCILTGVIGFLLISLFPEKVIRIFSQGDSELLEVTLRGMEIFIFSLLVEGTVLLTAIYFQSINRVRAALFIYLGKIFVVLFPLLFILPVFFGLDGVWAASPATEYIMMLVVMGMLSKEFKLLSRDVKVESRRQHPAGTKKVLTVVGNSGKADVEESSRFVTFRPAEKRDIS</sequence>
<dbReference type="InterPro" id="IPR051327">
    <property type="entry name" value="MATE_MepA_subfamily"/>
</dbReference>
<evidence type="ECO:0000256" key="2">
    <source>
        <dbReference type="ARBA" id="ARBA00008417"/>
    </source>
</evidence>
<dbReference type="NCBIfam" id="TIGR00797">
    <property type="entry name" value="matE"/>
    <property type="match status" value="1"/>
</dbReference>